<dbReference type="Proteomes" id="UP000013750">
    <property type="component" value="Unassembled WGS sequence"/>
</dbReference>
<keyword evidence="4" id="KW-1185">Reference proteome</keyword>
<dbReference type="Proteomes" id="UP000014160">
    <property type="component" value="Unassembled WGS sequence"/>
</dbReference>
<protein>
    <submittedName>
        <fullName evidence="1">Uncharacterized protein</fullName>
    </submittedName>
</protein>
<reference evidence="1 3" key="1">
    <citation type="submission" date="2013-02" db="EMBL/GenBank/DDBJ databases">
        <title>The Genome Sequence of Enterococcus gilvus ATCC BAA-350.</title>
        <authorList>
            <consortium name="The Broad Institute Genome Sequencing Platform"/>
            <consortium name="The Broad Institute Genome Sequencing Center for Infectious Disease"/>
            <person name="Earl A.M."/>
            <person name="Gilmore M.S."/>
            <person name="Lebreton F."/>
            <person name="Walker B."/>
            <person name="Young S.K."/>
            <person name="Zeng Q."/>
            <person name="Gargeya S."/>
            <person name="Fitzgerald M."/>
            <person name="Haas B."/>
            <person name="Abouelleil A."/>
            <person name="Alvarado L."/>
            <person name="Arachchi H.M."/>
            <person name="Berlin A.M."/>
            <person name="Chapman S.B."/>
            <person name="Dewar J."/>
            <person name="Goldberg J."/>
            <person name="Griggs A."/>
            <person name="Gujja S."/>
            <person name="Hansen M."/>
            <person name="Howarth C."/>
            <person name="Imamovic A."/>
            <person name="Larimer J."/>
            <person name="McCowan C."/>
            <person name="Murphy C."/>
            <person name="Neiman D."/>
            <person name="Pearson M."/>
            <person name="Priest M."/>
            <person name="Roberts A."/>
            <person name="Saif S."/>
            <person name="Shea T."/>
            <person name="Sisk P."/>
            <person name="Sykes S."/>
            <person name="Wortman J."/>
            <person name="Nusbaum C."/>
            <person name="Birren B."/>
        </authorList>
    </citation>
    <scope>NUCLEOTIDE SEQUENCE [LARGE SCALE GENOMIC DNA]</scope>
    <source>
        <strain evidence="1 3">ATCC BAA-350</strain>
    </source>
</reference>
<organism evidence="1 3">
    <name type="scientific">Enterococcus gilvus ATCC BAA-350</name>
    <dbReference type="NCBI Taxonomy" id="1158614"/>
    <lineage>
        <taxon>Bacteria</taxon>
        <taxon>Bacillati</taxon>
        <taxon>Bacillota</taxon>
        <taxon>Bacilli</taxon>
        <taxon>Lactobacillales</taxon>
        <taxon>Enterococcaceae</taxon>
        <taxon>Enterococcus</taxon>
    </lineage>
</organism>
<reference evidence="2 4" key="2">
    <citation type="submission" date="2013-03" db="EMBL/GenBank/DDBJ databases">
        <title>The Genome Sequence of Enterococcus gilvus ATCC BAA-350 (PacBio/Illumina hybrid assembly).</title>
        <authorList>
            <consortium name="The Broad Institute Genomics Platform"/>
            <consortium name="The Broad Institute Genome Sequencing Center for Infectious Disease"/>
            <person name="Earl A."/>
            <person name="Russ C."/>
            <person name="Gilmore M."/>
            <person name="Surin D."/>
            <person name="Walker B."/>
            <person name="Young S."/>
            <person name="Zeng Q."/>
            <person name="Gargeya S."/>
            <person name="Fitzgerald M."/>
            <person name="Haas B."/>
            <person name="Abouelleil A."/>
            <person name="Allen A.W."/>
            <person name="Alvarado L."/>
            <person name="Arachchi H.M."/>
            <person name="Berlin A.M."/>
            <person name="Chapman S.B."/>
            <person name="Gainer-Dewar J."/>
            <person name="Goldberg J."/>
            <person name="Griggs A."/>
            <person name="Gujja S."/>
            <person name="Hansen M."/>
            <person name="Howarth C."/>
            <person name="Imamovic A."/>
            <person name="Ireland A."/>
            <person name="Larimer J."/>
            <person name="McCowan C."/>
            <person name="Murphy C."/>
            <person name="Pearson M."/>
            <person name="Poon T.W."/>
            <person name="Priest M."/>
            <person name="Roberts A."/>
            <person name="Saif S."/>
            <person name="Shea T."/>
            <person name="Sisk P."/>
            <person name="Sykes S."/>
            <person name="Wortman J."/>
            <person name="Nusbaum C."/>
            <person name="Birren B."/>
        </authorList>
    </citation>
    <scope>NUCLEOTIDE SEQUENCE [LARGE SCALE GENOMIC DNA]</scope>
    <source>
        <strain evidence="2 4">ATCC BAA-350</strain>
    </source>
</reference>
<dbReference type="HOGENOM" id="CLU_2843055_0_0_9"/>
<evidence type="ECO:0000313" key="3">
    <source>
        <dbReference type="Proteomes" id="UP000013750"/>
    </source>
</evidence>
<evidence type="ECO:0000313" key="1">
    <source>
        <dbReference type="EMBL" id="EOI58316.1"/>
    </source>
</evidence>
<dbReference type="EMBL" id="AJDQ01000003">
    <property type="protein sequence ID" value="EOI58316.1"/>
    <property type="molecule type" value="Genomic_DNA"/>
</dbReference>
<comment type="caution">
    <text evidence="1">The sequence shown here is derived from an EMBL/GenBank/DDBJ whole genome shotgun (WGS) entry which is preliminary data.</text>
</comment>
<evidence type="ECO:0000313" key="4">
    <source>
        <dbReference type="Proteomes" id="UP000014160"/>
    </source>
</evidence>
<accession>R2VKX7</accession>
<dbReference type="AlphaFoldDB" id="R2VKX7"/>
<name>R2VKX7_9ENTE</name>
<sequence length="65" mass="6604">MGGAGTINDVWRIGELAPGIVENTGPFAADVSEAACSSDVSTTSVPSVAGLESIAKTLFTRDFLC</sequence>
<proteinExistence type="predicted"/>
<dbReference type="EMBL" id="ASWH01000002">
    <property type="protein sequence ID" value="EOW79832.1"/>
    <property type="molecule type" value="Genomic_DNA"/>
</dbReference>
<gene>
    <name evidence="2" type="ORF">I592_03973</name>
    <name evidence="1" type="ORF">UKC_00388</name>
</gene>
<evidence type="ECO:0000313" key="2">
    <source>
        <dbReference type="EMBL" id="EOW79832.1"/>
    </source>
</evidence>